<dbReference type="Gene3D" id="1.10.443.10">
    <property type="entry name" value="Intergrase catalytic core"/>
    <property type="match status" value="1"/>
</dbReference>
<reference evidence="3 4" key="1">
    <citation type="submission" date="2014-11" db="EMBL/GenBank/DDBJ databases">
        <authorList>
            <person name="Wibberg Daniel"/>
        </authorList>
    </citation>
    <scope>NUCLEOTIDE SEQUENCE [LARGE SCALE GENOMIC DNA]</scope>
    <source>
        <strain evidence="3">Rhizoctonia solani AG1-IB 7/3/14</strain>
    </source>
</reference>
<dbReference type="InterPro" id="IPR010998">
    <property type="entry name" value="Integrase_recombinase_N"/>
</dbReference>
<dbReference type="Gene3D" id="1.10.150.130">
    <property type="match status" value="1"/>
</dbReference>
<keyword evidence="2" id="KW-0233">DNA recombination</keyword>
<gene>
    <name evidence="3" type="ORF">RSOLAG1IB_12295</name>
</gene>
<protein>
    <submittedName>
        <fullName evidence="3">Uncharacterized protein</fullName>
    </submittedName>
</protein>
<proteinExistence type="predicted"/>
<evidence type="ECO:0000313" key="3">
    <source>
        <dbReference type="EMBL" id="CEL60035.1"/>
    </source>
</evidence>
<dbReference type="PANTHER" id="PTHR34605">
    <property type="entry name" value="PHAGE_INTEGRASE DOMAIN-CONTAINING PROTEIN"/>
    <property type="match status" value="1"/>
</dbReference>
<keyword evidence="1" id="KW-0238">DNA-binding</keyword>
<dbReference type="GO" id="GO:0006310">
    <property type="term" value="P:DNA recombination"/>
    <property type="evidence" value="ECO:0007669"/>
    <property type="project" value="UniProtKB-KW"/>
</dbReference>
<dbReference type="SUPFAM" id="SSF47823">
    <property type="entry name" value="lambda integrase-like, N-terminal domain"/>
    <property type="match status" value="1"/>
</dbReference>
<dbReference type="InterPro" id="IPR011010">
    <property type="entry name" value="DNA_brk_join_enz"/>
</dbReference>
<dbReference type="OrthoDB" id="3254696at2759"/>
<dbReference type="SUPFAM" id="SSF56349">
    <property type="entry name" value="DNA breaking-rejoining enzymes"/>
    <property type="match status" value="1"/>
</dbReference>
<accession>A0A0B7FQU2</accession>
<dbReference type="EMBL" id="LN679515">
    <property type="protein sequence ID" value="CEL60035.1"/>
    <property type="molecule type" value="Genomic_DNA"/>
</dbReference>
<keyword evidence="4" id="KW-1185">Reference proteome</keyword>
<dbReference type="PANTHER" id="PTHR34605:SF3">
    <property type="entry name" value="P CELL-TYPE AGGLUTINATION PROTEIN MAP4-LIKE-RELATED"/>
    <property type="match status" value="1"/>
</dbReference>
<dbReference type="GO" id="GO:0003677">
    <property type="term" value="F:DNA binding"/>
    <property type="evidence" value="ECO:0007669"/>
    <property type="project" value="UniProtKB-KW"/>
</dbReference>
<dbReference type="AlphaFoldDB" id="A0A0B7FQU2"/>
<dbReference type="Proteomes" id="UP000059188">
    <property type="component" value="Unassembled WGS sequence"/>
</dbReference>
<evidence type="ECO:0000313" key="4">
    <source>
        <dbReference type="Proteomes" id="UP000059188"/>
    </source>
</evidence>
<sequence length="445" mass="48679">MGVTCRCTNVNFTMDGWISIAQTQAALRQGIIYSNETHRTHTHEIARRCRPPTPSLALAQPSVSHVARHAGSLSSRRAVPYSLTPIMASTPTRFTAATIEKLEKAISRGLAPRTHKNYSSFVNQFQLFCEGENIEKSAIFPADELVLCAFVGSFAGEKSGSTAGAAVSALKAWHRLHGVEWKGSYLLAHVLKGVANLAPQSSRRPARPPVTIPMLNALRLGLNLQSPFDSAVFAAALSAFWGQCRLGEILGSSRLRHDPSSIPSRSSFTRPAIAHEHAATSSASLRLPRTKTHQTSGELVYLTSQKDGLSPVSAIISHLHTNTKIPDSHHIFAYTTPENNIRCLTREDFLARCNEIWSLCGFSHVSGHSFRIGGTHAYLTAGVPIDVVKKMGRWSSDAYLRYWRSIGSIVDVHAKDIPRVANYTKAPSLIPGARRTPRCGRFSKD</sequence>
<dbReference type="InterPro" id="IPR013762">
    <property type="entry name" value="Integrase-like_cat_sf"/>
</dbReference>
<organism evidence="3 4">
    <name type="scientific">Thanatephorus cucumeris (strain AG1-IB / isolate 7/3/14)</name>
    <name type="common">Lettuce bottom rot fungus</name>
    <name type="synonym">Rhizoctonia solani</name>
    <dbReference type="NCBI Taxonomy" id="1108050"/>
    <lineage>
        <taxon>Eukaryota</taxon>
        <taxon>Fungi</taxon>
        <taxon>Dikarya</taxon>
        <taxon>Basidiomycota</taxon>
        <taxon>Agaricomycotina</taxon>
        <taxon>Agaricomycetes</taxon>
        <taxon>Cantharellales</taxon>
        <taxon>Ceratobasidiaceae</taxon>
        <taxon>Rhizoctonia</taxon>
        <taxon>Rhizoctonia solani AG-1</taxon>
    </lineage>
</organism>
<dbReference type="GO" id="GO:0015074">
    <property type="term" value="P:DNA integration"/>
    <property type="evidence" value="ECO:0007669"/>
    <property type="project" value="InterPro"/>
</dbReference>
<evidence type="ECO:0000256" key="1">
    <source>
        <dbReference type="ARBA" id="ARBA00023125"/>
    </source>
</evidence>
<dbReference type="InterPro" id="IPR052925">
    <property type="entry name" value="Phage_Integrase-like_Recomb"/>
</dbReference>
<evidence type="ECO:0000256" key="2">
    <source>
        <dbReference type="ARBA" id="ARBA00023172"/>
    </source>
</evidence>
<name>A0A0B7FQU2_THACB</name>